<proteinExistence type="predicted"/>
<feature type="transmembrane region" description="Helical" evidence="1">
    <location>
        <begin position="33"/>
        <end position="53"/>
    </location>
</feature>
<organism evidence="2 3">
    <name type="scientific">Scleroderma citrinum Foug A</name>
    <dbReference type="NCBI Taxonomy" id="1036808"/>
    <lineage>
        <taxon>Eukaryota</taxon>
        <taxon>Fungi</taxon>
        <taxon>Dikarya</taxon>
        <taxon>Basidiomycota</taxon>
        <taxon>Agaricomycotina</taxon>
        <taxon>Agaricomycetes</taxon>
        <taxon>Agaricomycetidae</taxon>
        <taxon>Boletales</taxon>
        <taxon>Sclerodermatineae</taxon>
        <taxon>Sclerodermataceae</taxon>
        <taxon>Scleroderma</taxon>
    </lineage>
</organism>
<name>A0A0C2YWT7_9AGAM</name>
<evidence type="ECO:0000256" key="1">
    <source>
        <dbReference type="SAM" id="Phobius"/>
    </source>
</evidence>
<reference evidence="2 3" key="1">
    <citation type="submission" date="2014-04" db="EMBL/GenBank/DDBJ databases">
        <authorList>
            <consortium name="DOE Joint Genome Institute"/>
            <person name="Kuo A."/>
            <person name="Kohler A."/>
            <person name="Nagy L.G."/>
            <person name="Floudas D."/>
            <person name="Copeland A."/>
            <person name="Barry K.W."/>
            <person name="Cichocki N."/>
            <person name="Veneault-Fourrey C."/>
            <person name="LaButti K."/>
            <person name="Lindquist E.A."/>
            <person name="Lipzen A."/>
            <person name="Lundell T."/>
            <person name="Morin E."/>
            <person name="Murat C."/>
            <person name="Sun H."/>
            <person name="Tunlid A."/>
            <person name="Henrissat B."/>
            <person name="Grigoriev I.V."/>
            <person name="Hibbett D.S."/>
            <person name="Martin F."/>
            <person name="Nordberg H.P."/>
            <person name="Cantor M.N."/>
            <person name="Hua S.X."/>
        </authorList>
    </citation>
    <scope>NUCLEOTIDE SEQUENCE [LARGE SCALE GENOMIC DNA]</scope>
    <source>
        <strain evidence="2 3">Foug A</strain>
    </source>
</reference>
<keyword evidence="1" id="KW-0472">Membrane</keyword>
<keyword evidence="3" id="KW-1185">Reference proteome</keyword>
<evidence type="ECO:0000313" key="2">
    <source>
        <dbReference type="EMBL" id="KIM54078.1"/>
    </source>
</evidence>
<evidence type="ECO:0000313" key="3">
    <source>
        <dbReference type="Proteomes" id="UP000053989"/>
    </source>
</evidence>
<dbReference type="AlphaFoldDB" id="A0A0C2YWT7"/>
<keyword evidence="1" id="KW-0812">Transmembrane</keyword>
<reference evidence="3" key="2">
    <citation type="submission" date="2015-01" db="EMBL/GenBank/DDBJ databases">
        <title>Evolutionary Origins and Diversification of the Mycorrhizal Mutualists.</title>
        <authorList>
            <consortium name="DOE Joint Genome Institute"/>
            <consortium name="Mycorrhizal Genomics Consortium"/>
            <person name="Kohler A."/>
            <person name="Kuo A."/>
            <person name="Nagy L.G."/>
            <person name="Floudas D."/>
            <person name="Copeland A."/>
            <person name="Barry K.W."/>
            <person name="Cichocki N."/>
            <person name="Veneault-Fourrey C."/>
            <person name="LaButti K."/>
            <person name="Lindquist E.A."/>
            <person name="Lipzen A."/>
            <person name="Lundell T."/>
            <person name="Morin E."/>
            <person name="Murat C."/>
            <person name="Riley R."/>
            <person name="Ohm R."/>
            <person name="Sun H."/>
            <person name="Tunlid A."/>
            <person name="Henrissat B."/>
            <person name="Grigoriev I.V."/>
            <person name="Hibbett D.S."/>
            <person name="Martin F."/>
        </authorList>
    </citation>
    <scope>NUCLEOTIDE SEQUENCE [LARGE SCALE GENOMIC DNA]</scope>
    <source>
        <strain evidence="3">Foug A</strain>
    </source>
</reference>
<protein>
    <submittedName>
        <fullName evidence="2">Uncharacterized protein</fullName>
    </submittedName>
</protein>
<accession>A0A0C2YWT7</accession>
<keyword evidence="1" id="KW-1133">Transmembrane helix</keyword>
<dbReference type="Proteomes" id="UP000053989">
    <property type="component" value="Unassembled WGS sequence"/>
</dbReference>
<dbReference type="InParanoid" id="A0A0C2YWT7"/>
<sequence>MSTYVCTGRNLADSSLRYPYQEGEHSYYSKGSLGILFLIASAALLATYGVWYVPRSDIDS</sequence>
<dbReference type="HOGENOM" id="CLU_2943118_0_0_1"/>
<gene>
    <name evidence="2" type="ORF">SCLCIDRAFT_1222297</name>
</gene>
<dbReference type="EMBL" id="KN822163">
    <property type="protein sequence ID" value="KIM54078.1"/>
    <property type="molecule type" value="Genomic_DNA"/>
</dbReference>